<evidence type="ECO:0000256" key="2">
    <source>
        <dbReference type="ARBA" id="ARBA00013007"/>
    </source>
</evidence>
<dbReference type="AlphaFoldDB" id="D3RWN1"/>
<dbReference type="PaxDb" id="589924-Ferp_0724"/>
<dbReference type="InterPro" id="IPR006131">
    <property type="entry name" value="Asp_carbamoyltransf_Asp/Orn-bd"/>
</dbReference>
<dbReference type="GO" id="GO:0016597">
    <property type="term" value="F:amino acid binding"/>
    <property type="evidence" value="ECO:0007669"/>
    <property type="project" value="InterPro"/>
</dbReference>
<dbReference type="GO" id="GO:0042450">
    <property type="term" value="P:L-arginine biosynthetic process via ornithine"/>
    <property type="evidence" value="ECO:0007669"/>
    <property type="project" value="UniProtKB-UniRule"/>
</dbReference>
<evidence type="ECO:0000256" key="3">
    <source>
        <dbReference type="ARBA" id="ARBA00022679"/>
    </source>
</evidence>
<evidence type="ECO:0000259" key="7">
    <source>
        <dbReference type="Pfam" id="PF00185"/>
    </source>
</evidence>
<dbReference type="Pfam" id="PF00185">
    <property type="entry name" value="OTCace"/>
    <property type="match status" value="1"/>
</dbReference>
<keyword evidence="5" id="KW-0963">Cytoplasm</keyword>
<dbReference type="FunFam" id="3.40.50.1370:FF:000008">
    <property type="entry name" value="Ornithine carbamoyltransferase"/>
    <property type="match status" value="1"/>
</dbReference>
<reference evidence="10" key="1">
    <citation type="submission" date="2010-02" db="EMBL/GenBank/DDBJ databases">
        <title>Complete sequence of Ferroglobus placidus DSM 10642.</title>
        <authorList>
            <consortium name="US DOE Joint Genome Institute"/>
            <person name="Lucas S."/>
            <person name="Copeland A."/>
            <person name="Lapidus A."/>
            <person name="Cheng J.-F."/>
            <person name="Bruce D."/>
            <person name="Goodwin L."/>
            <person name="Pitluck S."/>
            <person name="Saunders E."/>
            <person name="Brettin T."/>
            <person name="Detter J.C."/>
            <person name="Han C."/>
            <person name="Tapia R."/>
            <person name="Larimer F."/>
            <person name="Land M."/>
            <person name="Hauser L."/>
            <person name="Kyrpides N."/>
            <person name="Ivanova N."/>
            <person name="Holmes D."/>
            <person name="Lovley D."/>
            <person name="Kyrpides N."/>
            <person name="Anderson I.J."/>
            <person name="Woyke T."/>
        </authorList>
    </citation>
    <scope>NUCLEOTIDE SEQUENCE [LARGE SCALE GENOMIC DNA]</scope>
    <source>
        <strain evidence="10">DSM 10642 / AEDII12DO</strain>
    </source>
</reference>
<sequence>MKHVLSITDLKKEEIIEILDLADKLKEERRKGILKEYLKNKTLGMIFELPSTRTRVSFEVAMNDCGGYAIYMNWNDLQLGRGETIADTARTLSRYVHAVMMRVRRHETLVEFAKFSSVPVINGLSNLEHPCQILADLQTIREKKGSLNVKVAWVGDGNNVCNSLLLASAIIGFEMKLAIPEGFDPPDEILKKAEELGGRFEILRDPKEAVRGADVIYTDVWASMGQEEERERRLKIFRPYQVNMELVGEAKEDVIVMHCLPAHRGEEITDEVIDSEYSVVFDQAENRLHAQKALLLKLIGGSDVG</sequence>
<dbReference type="InterPro" id="IPR006130">
    <property type="entry name" value="Asp/Orn_carbamoylTrfase"/>
</dbReference>
<keyword evidence="3 5" id="KW-0808">Transferase</keyword>
<dbReference type="GO" id="GO:0005737">
    <property type="term" value="C:cytoplasm"/>
    <property type="evidence" value="ECO:0007669"/>
    <property type="project" value="UniProtKB-SubCell"/>
</dbReference>
<dbReference type="Proteomes" id="UP000002613">
    <property type="component" value="Chromosome"/>
</dbReference>
<feature type="domain" description="Aspartate/ornithine carbamoyltransferase Asp/Orn-binding" evidence="7">
    <location>
        <begin position="148"/>
        <end position="296"/>
    </location>
</feature>
<evidence type="ECO:0000313" key="10">
    <source>
        <dbReference type="Proteomes" id="UP000002613"/>
    </source>
</evidence>
<feature type="binding site" evidence="5">
    <location>
        <begin position="129"/>
        <end position="132"/>
    </location>
    <ligand>
        <name>carbamoyl phosphate</name>
        <dbReference type="ChEBI" id="CHEBI:58228"/>
    </ligand>
</feature>
<feature type="binding site" evidence="5">
    <location>
        <position position="78"/>
    </location>
    <ligand>
        <name>carbamoyl phosphate</name>
        <dbReference type="ChEBI" id="CHEBI:58228"/>
    </ligand>
</feature>
<feature type="binding site" evidence="5">
    <location>
        <position position="102"/>
    </location>
    <ligand>
        <name>carbamoyl phosphate</name>
        <dbReference type="ChEBI" id="CHEBI:58228"/>
    </ligand>
</feature>
<evidence type="ECO:0000313" key="9">
    <source>
        <dbReference type="EMBL" id="ADC64894.1"/>
    </source>
</evidence>
<dbReference type="Gene3D" id="3.40.50.1370">
    <property type="entry name" value="Aspartate/ornithine carbamoyltransferase"/>
    <property type="match status" value="2"/>
</dbReference>
<comment type="subcellular location">
    <subcellularLocation>
        <location evidence="5">Cytoplasm</location>
    </subcellularLocation>
</comment>
<protein>
    <recommendedName>
        <fullName evidence="2 6">Ornithine carbamoyltransferase</fullName>
        <ecNumber evidence="2 6">2.1.3.3</ecNumber>
    </recommendedName>
</protein>
<dbReference type="NCBIfam" id="TIGR00658">
    <property type="entry name" value="orni_carb_tr"/>
    <property type="match status" value="1"/>
</dbReference>
<feature type="binding site" evidence="5">
    <location>
        <begin position="51"/>
        <end position="54"/>
    </location>
    <ligand>
        <name>carbamoyl phosphate</name>
        <dbReference type="ChEBI" id="CHEBI:58228"/>
    </ligand>
</feature>
<dbReference type="InterPro" id="IPR006132">
    <property type="entry name" value="Asp/Orn_carbamoyltranf_P-bd"/>
</dbReference>
<gene>
    <name evidence="9" type="ordered locus">Ferp_0724</name>
</gene>
<feature type="domain" description="Aspartate/ornithine carbamoyltransferase carbamoyl-P binding" evidence="8">
    <location>
        <begin position="2"/>
        <end position="142"/>
    </location>
</feature>
<dbReference type="OrthoDB" id="4696at2157"/>
<feature type="binding site" evidence="5">
    <location>
        <position position="287"/>
    </location>
    <ligand>
        <name>carbamoyl phosphate</name>
        <dbReference type="ChEBI" id="CHEBI:58228"/>
    </ligand>
</feature>
<organism evidence="9 10">
    <name type="scientific">Ferroglobus placidus (strain DSM 10642 / AEDII12DO)</name>
    <dbReference type="NCBI Taxonomy" id="589924"/>
    <lineage>
        <taxon>Archaea</taxon>
        <taxon>Methanobacteriati</taxon>
        <taxon>Methanobacteriota</taxon>
        <taxon>Archaeoglobi</taxon>
        <taxon>Archaeoglobales</taxon>
        <taxon>Archaeoglobaceae</taxon>
        <taxon>Ferroglobus</taxon>
    </lineage>
</organism>
<dbReference type="PRINTS" id="PR00100">
    <property type="entry name" value="AOTCASE"/>
</dbReference>
<evidence type="ECO:0000259" key="8">
    <source>
        <dbReference type="Pfam" id="PF02729"/>
    </source>
</evidence>
<proteinExistence type="inferred from homology"/>
<dbReference type="GeneID" id="8778228"/>
<dbReference type="GO" id="GO:0019240">
    <property type="term" value="P:citrulline biosynthetic process"/>
    <property type="evidence" value="ECO:0007669"/>
    <property type="project" value="TreeGrafter"/>
</dbReference>
<feature type="binding site" evidence="5">
    <location>
        <position position="159"/>
    </location>
    <ligand>
        <name>L-ornithine</name>
        <dbReference type="ChEBI" id="CHEBI:46911"/>
    </ligand>
</feature>
<comment type="catalytic activity">
    <reaction evidence="4 5">
        <text>carbamoyl phosphate + L-ornithine = L-citrulline + phosphate + H(+)</text>
        <dbReference type="Rhea" id="RHEA:19513"/>
        <dbReference type="ChEBI" id="CHEBI:15378"/>
        <dbReference type="ChEBI" id="CHEBI:43474"/>
        <dbReference type="ChEBI" id="CHEBI:46911"/>
        <dbReference type="ChEBI" id="CHEBI:57743"/>
        <dbReference type="ChEBI" id="CHEBI:58228"/>
        <dbReference type="EC" id="2.1.3.3"/>
    </reaction>
</comment>
<feature type="binding site" evidence="5">
    <location>
        <begin position="259"/>
        <end position="260"/>
    </location>
    <ligand>
        <name>carbamoyl phosphate</name>
        <dbReference type="ChEBI" id="CHEBI:58228"/>
    </ligand>
</feature>
<feature type="binding site" evidence="5">
    <location>
        <position position="219"/>
    </location>
    <ligand>
        <name>L-ornithine</name>
        <dbReference type="ChEBI" id="CHEBI:46911"/>
    </ligand>
</feature>
<keyword evidence="10" id="KW-1185">Reference proteome</keyword>
<evidence type="ECO:0000256" key="5">
    <source>
        <dbReference type="HAMAP-Rule" id="MF_01109"/>
    </source>
</evidence>
<dbReference type="HAMAP" id="MF_01109">
    <property type="entry name" value="OTCase"/>
    <property type="match status" value="1"/>
</dbReference>
<evidence type="ECO:0000256" key="1">
    <source>
        <dbReference type="ARBA" id="ARBA00007805"/>
    </source>
</evidence>
<dbReference type="InterPro" id="IPR024904">
    <property type="entry name" value="OTCase_ArgI"/>
</dbReference>
<comment type="similarity">
    <text evidence="1 5">Belongs to the aspartate/ornithine carbamoyltransferase superfamily. OTCase family.</text>
</comment>
<dbReference type="PANTHER" id="PTHR45753:SF3">
    <property type="entry name" value="ORNITHINE TRANSCARBAMYLASE, MITOCHONDRIAL"/>
    <property type="match status" value="1"/>
</dbReference>
<dbReference type="KEGG" id="fpl:Ferp_0724"/>
<dbReference type="EMBL" id="CP001899">
    <property type="protein sequence ID" value="ADC64894.1"/>
    <property type="molecule type" value="Genomic_DNA"/>
</dbReference>
<dbReference type="NCBIfam" id="NF001986">
    <property type="entry name" value="PRK00779.1"/>
    <property type="match status" value="1"/>
</dbReference>
<dbReference type="PANTHER" id="PTHR45753">
    <property type="entry name" value="ORNITHINE CARBAMOYLTRANSFERASE, MITOCHONDRIAL"/>
    <property type="match status" value="1"/>
</dbReference>
<dbReference type="InterPro" id="IPR002292">
    <property type="entry name" value="Orn/put_carbamltrans"/>
</dbReference>
<accession>D3RWN1</accession>
<name>D3RWN1_FERPA</name>
<dbReference type="STRING" id="589924.Ferp_0724"/>
<dbReference type="EC" id="2.1.3.3" evidence="2 6"/>
<dbReference type="GO" id="GO:0004585">
    <property type="term" value="F:ornithine carbamoyltransferase activity"/>
    <property type="evidence" value="ECO:0007669"/>
    <property type="project" value="UniProtKB-UniRule"/>
</dbReference>
<feature type="binding site" evidence="5">
    <location>
        <begin position="223"/>
        <end position="224"/>
    </location>
    <ligand>
        <name>L-ornithine</name>
        <dbReference type="ChEBI" id="CHEBI:46911"/>
    </ligand>
</feature>
<evidence type="ECO:0000256" key="6">
    <source>
        <dbReference type="NCBIfam" id="TIGR00658"/>
    </source>
</evidence>
<evidence type="ECO:0000256" key="4">
    <source>
        <dbReference type="ARBA" id="ARBA00048772"/>
    </source>
</evidence>
<dbReference type="Pfam" id="PF02729">
    <property type="entry name" value="OTCace_N"/>
    <property type="match status" value="1"/>
</dbReference>
<reference evidence="9 10" key="2">
    <citation type="journal article" date="2011" name="Stand. Genomic Sci.">
        <title>Complete genome sequence of Ferroglobus placidus AEDII12DO.</title>
        <authorList>
            <person name="Anderson I."/>
            <person name="Risso C."/>
            <person name="Holmes D."/>
            <person name="Lucas S."/>
            <person name="Copeland A."/>
            <person name="Lapidus A."/>
            <person name="Cheng J.F."/>
            <person name="Bruce D."/>
            <person name="Goodwin L."/>
            <person name="Pitluck S."/>
            <person name="Saunders E."/>
            <person name="Brettin T."/>
            <person name="Detter J.C."/>
            <person name="Han C."/>
            <person name="Tapia R."/>
            <person name="Larimer F."/>
            <person name="Land M."/>
            <person name="Hauser L."/>
            <person name="Woyke T."/>
            <person name="Lovley D."/>
            <person name="Kyrpides N."/>
            <person name="Ivanova N."/>
        </authorList>
    </citation>
    <scope>NUCLEOTIDE SEQUENCE [LARGE SCALE GENOMIC DNA]</scope>
    <source>
        <strain evidence="10">DSM 10642 / AEDII12DO</strain>
    </source>
</reference>
<dbReference type="HOGENOM" id="CLU_043846_3_2_2"/>
<dbReference type="InterPro" id="IPR036901">
    <property type="entry name" value="Asp/Orn_carbamoylTrfase_sf"/>
</dbReference>
<dbReference type="SUPFAM" id="SSF53671">
    <property type="entry name" value="Aspartate/ornithine carbamoyltransferase"/>
    <property type="match status" value="1"/>
</dbReference>
<dbReference type="eggNOG" id="arCOG00912">
    <property type="taxonomic scope" value="Archaea"/>
</dbReference>
<dbReference type="PRINTS" id="PR00102">
    <property type="entry name" value="OTCASE"/>
</dbReference>
<dbReference type="RefSeq" id="WP_012965238.1">
    <property type="nucleotide sequence ID" value="NC_013849.1"/>
</dbReference>